<dbReference type="InterPro" id="IPR017853">
    <property type="entry name" value="GH"/>
</dbReference>
<dbReference type="Proteomes" id="UP000214365">
    <property type="component" value="Unassembled WGS sequence"/>
</dbReference>
<dbReference type="Pfam" id="PF00332">
    <property type="entry name" value="Glyco_hydro_17"/>
    <property type="match status" value="1"/>
</dbReference>
<organism evidence="10 11">
    <name type="scientific">Talaromyces atroroseus</name>
    <dbReference type="NCBI Taxonomy" id="1441469"/>
    <lineage>
        <taxon>Eukaryota</taxon>
        <taxon>Fungi</taxon>
        <taxon>Dikarya</taxon>
        <taxon>Ascomycota</taxon>
        <taxon>Pezizomycotina</taxon>
        <taxon>Eurotiomycetes</taxon>
        <taxon>Eurotiomycetidae</taxon>
        <taxon>Eurotiales</taxon>
        <taxon>Trichocomaceae</taxon>
        <taxon>Talaromyces</taxon>
        <taxon>Talaromyces sect. Trachyspermi</taxon>
    </lineage>
</organism>
<keyword evidence="4" id="KW-0964">Secreted</keyword>
<evidence type="ECO:0000256" key="8">
    <source>
        <dbReference type="RuleBase" id="RU004336"/>
    </source>
</evidence>
<comment type="subcellular location">
    <subcellularLocation>
        <location evidence="1">Secreted</location>
        <location evidence="1">Cell wall</location>
    </subcellularLocation>
</comment>
<dbReference type="GeneID" id="31000399"/>
<dbReference type="SUPFAM" id="SSF51445">
    <property type="entry name" value="(Trans)glycosidases"/>
    <property type="match status" value="1"/>
</dbReference>
<evidence type="ECO:0000256" key="7">
    <source>
        <dbReference type="RuleBase" id="RU004335"/>
    </source>
</evidence>
<gene>
    <name evidence="10" type="ORF">UA08_00644</name>
</gene>
<keyword evidence="6 8" id="KW-0378">Hydrolase</keyword>
<evidence type="ECO:0000256" key="5">
    <source>
        <dbReference type="ARBA" id="ARBA00022729"/>
    </source>
</evidence>
<dbReference type="STRING" id="1441469.A0A225AZ24"/>
<evidence type="ECO:0000313" key="10">
    <source>
        <dbReference type="EMBL" id="OKL63704.1"/>
    </source>
</evidence>
<dbReference type="GO" id="GO:0005576">
    <property type="term" value="C:extracellular region"/>
    <property type="evidence" value="ECO:0007669"/>
    <property type="project" value="TreeGrafter"/>
</dbReference>
<comment type="similarity">
    <text evidence="2 7">Belongs to the glycosyl hydrolase 17 family.</text>
</comment>
<dbReference type="EMBL" id="LFMY01000001">
    <property type="protein sequence ID" value="OKL63704.1"/>
    <property type="molecule type" value="Genomic_DNA"/>
</dbReference>
<keyword evidence="9" id="KW-0472">Membrane</keyword>
<keyword evidence="8" id="KW-0326">Glycosidase</keyword>
<dbReference type="GO" id="GO:0009986">
    <property type="term" value="C:cell surface"/>
    <property type="evidence" value="ECO:0007669"/>
    <property type="project" value="TreeGrafter"/>
</dbReference>
<feature type="transmembrane region" description="Helical" evidence="9">
    <location>
        <begin position="49"/>
        <end position="69"/>
    </location>
</feature>
<dbReference type="GO" id="GO:0042973">
    <property type="term" value="F:glucan endo-1,3-beta-D-glucosidase activity"/>
    <property type="evidence" value="ECO:0007669"/>
    <property type="project" value="TreeGrafter"/>
</dbReference>
<sequence length="368" mass="40190">MLEGASNDHYLNHPCRRIRAYVRRKPFNDVGNRCFCHSSNLVLLNINDIPIATAAIIVIAIVFIAFTGLEKDAARPLSPDLISGISNSLFGHGKYGISYTAYNDDGTCKTQDQVDSDMAQLRQFAFVRFYGVDCNQAQTISKAARGNNMQVFAGVFDIQNMNNDLQKIIDAADGDWSTFHTVSVGNELVNRGQSSPAEVIGAVNSARNRLRQAGYQGPVVTVDTFNQIIAHPELCDASDYCAANCHAFFDSNQTAENAGPYVLEQARQVSQAMKDGNKGVIITETGWPSAGEANGAAVPSRHNQIVALKSLKQSFPDGGVVFFSAFNEKWKQDNAWTFGTEKNWGLFDFSDTKDAISEILNPLKGNGV</sequence>
<keyword evidence="5" id="KW-0732">Signal</keyword>
<evidence type="ECO:0000256" key="1">
    <source>
        <dbReference type="ARBA" id="ARBA00004191"/>
    </source>
</evidence>
<dbReference type="InterPro" id="IPR000490">
    <property type="entry name" value="Glyco_hydro_17"/>
</dbReference>
<comment type="caution">
    <text evidence="10">The sequence shown here is derived from an EMBL/GenBank/DDBJ whole genome shotgun (WGS) entry which is preliminary data.</text>
</comment>
<dbReference type="PANTHER" id="PTHR16631">
    <property type="entry name" value="GLUCAN 1,3-BETA-GLUCOSIDASE"/>
    <property type="match status" value="1"/>
</dbReference>
<dbReference type="Gene3D" id="3.20.20.80">
    <property type="entry name" value="Glycosidases"/>
    <property type="match status" value="2"/>
</dbReference>
<protein>
    <submittedName>
        <fullName evidence="10">Uncharacterized protein</fullName>
    </submittedName>
</protein>
<dbReference type="InterPro" id="IPR050732">
    <property type="entry name" value="Beta-glucan_modifiers"/>
</dbReference>
<keyword evidence="3" id="KW-0134">Cell wall</keyword>
<reference evidence="10 11" key="1">
    <citation type="submission" date="2015-06" db="EMBL/GenBank/DDBJ databases">
        <title>Talaromyces atroroseus IBT 11181 draft genome.</title>
        <authorList>
            <person name="Rasmussen K.B."/>
            <person name="Rasmussen S."/>
            <person name="Petersen B."/>
            <person name="Sicheritz-Ponten T."/>
            <person name="Mortensen U.H."/>
            <person name="Thrane U."/>
        </authorList>
    </citation>
    <scope>NUCLEOTIDE SEQUENCE [LARGE SCALE GENOMIC DNA]</scope>
    <source>
        <strain evidence="10 11">IBT 11181</strain>
    </source>
</reference>
<dbReference type="RefSeq" id="XP_020123825.1">
    <property type="nucleotide sequence ID" value="XM_020260473.1"/>
</dbReference>
<evidence type="ECO:0000256" key="9">
    <source>
        <dbReference type="SAM" id="Phobius"/>
    </source>
</evidence>
<keyword evidence="9" id="KW-0812">Transmembrane</keyword>
<accession>A0A225AZ24</accession>
<keyword evidence="11" id="KW-1185">Reference proteome</keyword>
<dbReference type="GO" id="GO:0009277">
    <property type="term" value="C:fungal-type cell wall"/>
    <property type="evidence" value="ECO:0007669"/>
    <property type="project" value="TreeGrafter"/>
</dbReference>
<name>A0A225AZ24_TALAT</name>
<dbReference type="PROSITE" id="PS00587">
    <property type="entry name" value="GLYCOSYL_HYDROL_F17"/>
    <property type="match status" value="1"/>
</dbReference>
<dbReference type="GO" id="GO:0005975">
    <property type="term" value="P:carbohydrate metabolic process"/>
    <property type="evidence" value="ECO:0007669"/>
    <property type="project" value="InterPro"/>
</dbReference>
<dbReference type="GO" id="GO:0071555">
    <property type="term" value="P:cell wall organization"/>
    <property type="evidence" value="ECO:0007669"/>
    <property type="project" value="TreeGrafter"/>
</dbReference>
<evidence type="ECO:0000256" key="4">
    <source>
        <dbReference type="ARBA" id="ARBA00022525"/>
    </source>
</evidence>
<proteinExistence type="inferred from homology"/>
<evidence type="ECO:0000313" key="11">
    <source>
        <dbReference type="Proteomes" id="UP000214365"/>
    </source>
</evidence>
<dbReference type="PANTHER" id="PTHR16631:SF14">
    <property type="entry name" value="FAMILY 17 GLUCOSIDASE SCW10-RELATED"/>
    <property type="match status" value="1"/>
</dbReference>
<keyword evidence="9" id="KW-1133">Transmembrane helix</keyword>
<evidence type="ECO:0000256" key="3">
    <source>
        <dbReference type="ARBA" id="ARBA00022512"/>
    </source>
</evidence>
<evidence type="ECO:0000256" key="2">
    <source>
        <dbReference type="ARBA" id="ARBA00008773"/>
    </source>
</evidence>
<dbReference type="OrthoDB" id="941679at2759"/>
<evidence type="ECO:0000256" key="6">
    <source>
        <dbReference type="ARBA" id="ARBA00022801"/>
    </source>
</evidence>
<dbReference type="AlphaFoldDB" id="A0A225AZ24"/>